<reference evidence="5 6" key="1">
    <citation type="journal article" date="2021" name="Genome Biol.">
        <title>AFLAP: assembly-free linkage analysis pipeline using k-mers from genome sequencing data.</title>
        <authorList>
            <person name="Fletcher K."/>
            <person name="Zhang L."/>
            <person name="Gil J."/>
            <person name="Han R."/>
            <person name="Cavanaugh K."/>
            <person name="Michelmore R."/>
        </authorList>
    </citation>
    <scope>NUCLEOTIDE SEQUENCE [LARGE SCALE GENOMIC DNA]</scope>
    <source>
        <strain evidence="5 6">SF5</strain>
    </source>
</reference>
<keyword evidence="3" id="KW-0687">Ribonucleoprotein</keyword>
<dbReference type="FunFam" id="3.30.190.20:FF:000009">
    <property type="entry name" value="Ribosomal protein L10a"/>
    <property type="match status" value="1"/>
</dbReference>
<dbReference type="GO" id="GO:0003723">
    <property type="term" value="F:RNA binding"/>
    <property type="evidence" value="ECO:0007669"/>
    <property type="project" value="InterPro"/>
</dbReference>
<dbReference type="SUPFAM" id="SSF57903">
    <property type="entry name" value="FYVE/PHD zinc finger"/>
    <property type="match status" value="1"/>
</dbReference>
<name>A0A976ILD6_BRELC</name>
<dbReference type="SUPFAM" id="SSF56808">
    <property type="entry name" value="Ribosomal protein L1"/>
    <property type="match status" value="1"/>
</dbReference>
<dbReference type="GO" id="GO:1990904">
    <property type="term" value="C:ribonucleoprotein complex"/>
    <property type="evidence" value="ECO:0007669"/>
    <property type="project" value="UniProtKB-KW"/>
</dbReference>
<dbReference type="EMBL" id="SHOA02000005">
    <property type="protein sequence ID" value="TDH73858.1"/>
    <property type="molecule type" value="Genomic_DNA"/>
</dbReference>
<dbReference type="InterPro" id="IPR050257">
    <property type="entry name" value="eL8/uL1-like"/>
</dbReference>
<dbReference type="InterPro" id="IPR013083">
    <property type="entry name" value="Znf_RING/FYVE/PHD"/>
</dbReference>
<keyword evidence="6" id="KW-1185">Reference proteome</keyword>
<dbReference type="Gene3D" id="3.30.190.20">
    <property type="match status" value="1"/>
</dbReference>
<dbReference type="AlphaFoldDB" id="A0A976ILD6"/>
<organism evidence="5 6">
    <name type="scientific">Bremia lactucae</name>
    <name type="common">Lettuce downy mildew</name>
    <dbReference type="NCBI Taxonomy" id="4779"/>
    <lineage>
        <taxon>Eukaryota</taxon>
        <taxon>Sar</taxon>
        <taxon>Stramenopiles</taxon>
        <taxon>Oomycota</taxon>
        <taxon>Peronosporomycetes</taxon>
        <taxon>Peronosporales</taxon>
        <taxon>Peronosporaceae</taxon>
        <taxon>Bremia</taxon>
    </lineage>
</organism>
<comment type="similarity">
    <text evidence="1">Belongs to the universal ribosomal protein uL1 family.</text>
</comment>
<dbReference type="PANTHER" id="PTHR23105">
    <property type="entry name" value="RIBOSOMAL PROTEIN L7AE FAMILY MEMBER"/>
    <property type="match status" value="1"/>
</dbReference>
<gene>
    <name evidence="5" type="ORF">CCR75_000036</name>
</gene>
<protein>
    <recommendedName>
        <fullName evidence="7">Ribosomal protein</fullName>
    </recommendedName>
</protein>
<evidence type="ECO:0000256" key="4">
    <source>
        <dbReference type="SAM" id="Phobius"/>
    </source>
</evidence>
<dbReference type="GO" id="GO:0005840">
    <property type="term" value="C:ribosome"/>
    <property type="evidence" value="ECO:0007669"/>
    <property type="project" value="UniProtKB-KW"/>
</dbReference>
<proteinExistence type="inferred from homology"/>
<dbReference type="CDD" id="cd00065">
    <property type="entry name" value="FYVE_like_SF"/>
    <property type="match status" value="1"/>
</dbReference>
<evidence type="ECO:0000256" key="2">
    <source>
        <dbReference type="ARBA" id="ARBA00022980"/>
    </source>
</evidence>
<dbReference type="InterPro" id="IPR023673">
    <property type="entry name" value="Ribosomal_uL1_CS"/>
</dbReference>
<comment type="caution">
    <text evidence="5">The sequence shown here is derived from an EMBL/GenBank/DDBJ whole genome shotgun (WGS) entry which is preliminary data.</text>
</comment>
<dbReference type="RefSeq" id="XP_067823356.1">
    <property type="nucleotide sequence ID" value="XM_067958144.1"/>
</dbReference>
<dbReference type="GeneID" id="94343815"/>
<evidence type="ECO:0008006" key="7">
    <source>
        <dbReference type="Google" id="ProtNLM"/>
    </source>
</evidence>
<keyword evidence="4" id="KW-0472">Membrane</keyword>
<dbReference type="KEGG" id="blac:94343815"/>
<dbReference type="Pfam" id="PF00687">
    <property type="entry name" value="Ribosomal_L1"/>
    <property type="match status" value="1"/>
</dbReference>
<evidence type="ECO:0000256" key="3">
    <source>
        <dbReference type="ARBA" id="ARBA00023274"/>
    </source>
</evidence>
<dbReference type="CDD" id="cd00403">
    <property type="entry name" value="Ribosomal_L1"/>
    <property type="match status" value="1"/>
</dbReference>
<keyword evidence="4" id="KW-1133">Transmembrane helix</keyword>
<evidence type="ECO:0000313" key="6">
    <source>
        <dbReference type="Proteomes" id="UP000294530"/>
    </source>
</evidence>
<evidence type="ECO:0000313" key="5">
    <source>
        <dbReference type="EMBL" id="TDH73858.1"/>
    </source>
</evidence>
<dbReference type="FunFam" id="3.40.50.790:FF:000002">
    <property type="entry name" value="Ribosomal protein"/>
    <property type="match status" value="1"/>
</dbReference>
<dbReference type="Gene3D" id="3.40.50.790">
    <property type="match status" value="1"/>
</dbReference>
<dbReference type="PROSITE" id="PS01199">
    <property type="entry name" value="RIBOSOMAL_L1"/>
    <property type="match status" value="1"/>
</dbReference>
<dbReference type="InterPro" id="IPR028364">
    <property type="entry name" value="Ribosomal_uL1/biogenesis"/>
</dbReference>
<dbReference type="Proteomes" id="UP000294530">
    <property type="component" value="Unassembled WGS sequence"/>
</dbReference>
<dbReference type="InterPro" id="IPR011011">
    <property type="entry name" value="Znf_FYVE_PHD"/>
</dbReference>
<dbReference type="InterPro" id="IPR023674">
    <property type="entry name" value="Ribosomal_uL1-like"/>
</dbReference>
<accession>A0A976ILD6</accession>
<dbReference type="OrthoDB" id="2449818at2759"/>
<dbReference type="Gene3D" id="3.30.40.10">
    <property type="entry name" value="Zinc/RING finger domain, C3HC4 (zinc finger)"/>
    <property type="match status" value="1"/>
</dbReference>
<feature type="transmembrane region" description="Helical" evidence="4">
    <location>
        <begin position="180"/>
        <end position="205"/>
    </location>
</feature>
<dbReference type="InterPro" id="IPR016095">
    <property type="entry name" value="Ribosomal_uL1_3-a/b-sand"/>
</dbReference>
<evidence type="ECO:0000256" key="1">
    <source>
        <dbReference type="ARBA" id="ARBA00010531"/>
    </source>
</evidence>
<keyword evidence="4" id="KW-0812">Transmembrane</keyword>
<sequence>MGTPSACDECGKKFKVFGIKKKCKDCMDVVCKSCLASHLELKHAPSNRSRRSIMSREFVDTDSHSDRDLEFMSPVGTSELELEYADLKLSADGIDASDEEEDDFAEHEEDEVFITTLSRHSSLEEEKLKSRELYKIQAAVATWASKEKQAKLDLRRFKRERYCCMNPAATDVGDYENCDVFAICYVVITTVVVWILWGTLVTLYMHIRRHSLLDSCLSATSLKCGTKKLISYLIVYCTLNHPNRGPAVQQLHSPFESSKKRPDRSLYALMSKLNSDLLSQAVDNILAFSAGETVTINGNEHKGKKRNFNETIELQIALKNYDPQKDKRFSGTFKLPTVPRPGMKICVLGNAVHCEMAEKEGFEYMTVDDLKKFNKNKKVIKKFAKKYDAFLASDTLIKQIPRLLGPGLNKAGKFPTLVTSSDSLTEKAEAVRATIKFQMKKVMCLNVAIGHVGLDKQHIVVNTQLAANFLASLLKKNWQNIKVLYLKSTMGPAVQIFF</sequence>
<keyword evidence="2" id="KW-0689">Ribosomal protein</keyword>